<dbReference type="AlphaFoldDB" id="A0A3L6ZQ57"/>
<feature type="region of interest" description="Disordered" evidence="1">
    <location>
        <begin position="1"/>
        <end position="21"/>
    </location>
</feature>
<sequence length="160" mass="16666">MTGAVRRAAPATQDTRRHSATGRDDGTVLVLTLFVALLLVVLCFGVTSLSAAHGARQLLQSQADAAALVAVDSVDLTGVPEATGRGDAPALRIEVAEAERAAAGFLDRTDSAADIVAVMSSDGRTVTIELTERWSVPWFGDVLAADVVIEATGRARIVVR</sequence>
<evidence type="ECO:0000313" key="5">
    <source>
        <dbReference type="Proteomes" id="UP000275395"/>
    </source>
</evidence>
<evidence type="ECO:0000313" key="4">
    <source>
        <dbReference type="EMBL" id="RLP70073.1"/>
    </source>
</evidence>
<dbReference type="EMBL" id="RCUW01000003">
    <property type="protein sequence ID" value="RLP70073.1"/>
    <property type="molecule type" value="Genomic_DNA"/>
</dbReference>
<evidence type="ECO:0000259" key="3">
    <source>
        <dbReference type="Pfam" id="PF13400"/>
    </source>
</evidence>
<name>A0A3L6ZQ57_9MICO</name>
<dbReference type="InterPro" id="IPR028087">
    <property type="entry name" value="Tad_N"/>
</dbReference>
<comment type="caution">
    <text evidence="4">The sequence shown here is derived from an EMBL/GenBank/DDBJ whole genome shotgun (WGS) entry which is preliminary data.</text>
</comment>
<keyword evidence="2" id="KW-0812">Transmembrane</keyword>
<reference evidence="4 5" key="1">
    <citation type="submission" date="2018-10" db="EMBL/GenBank/DDBJ databases">
        <authorList>
            <person name="Li J."/>
        </authorList>
    </citation>
    <scope>NUCLEOTIDE SEQUENCE [LARGE SCALE GENOMIC DNA]</scope>
    <source>
        <strain evidence="4 5">JCM 30549</strain>
    </source>
</reference>
<gene>
    <name evidence="4" type="ORF">D9V30_05250</name>
</gene>
<protein>
    <recommendedName>
        <fullName evidence="3">Putative Flp pilus-assembly TadG-like N-terminal domain-containing protein</fullName>
    </recommendedName>
</protein>
<keyword evidence="2" id="KW-0472">Membrane</keyword>
<dbReference type="RefSeq" id="WP_087136822.1">
    <property type="nucleotide sequence ID" value="NZ_JBQDRZ010000003.1"/>
</dbReference>
<feature type="domain" description="Putative Flp pilus-assembly TadG-like N-terminal" evidence="3">
    <location>
        <begin position="26"/>
        <end position="71"/>
    </location>
</feature>
<dbReference type="Proteomes" id="UP000275395">
    <property type="component" value="Unassembled WGS sequence"/>
</dbReference>
<dbReference type="Pfam" id="PF13400">
    <property type="entry name" value="Tad"/>
    <property type="match status" value="1"/>
</dbReference>
<feature type="transmembrane region" description="Helical" evidence="2">
    <location>
        <begin position="28"/>
        <end position="52"/>
    </location>
</feature>
<evidence type="ECO:0000256" key="1">
    <source>
        <dbReference type="SAM" id="MobiDB-lite"/>
    </source>
</evidence>
<proteinExistence type="predicted"/>
<evidence type="ECO:0000256" key="2">
    <source>
        <dbReference type="SAM" id="Phobius"/>
    </source>
</evidence>
<accession>A0A3L6ZQ57</accession>
<organism evidence="4 5">
    <name type="scientific">Mycetocola reblochoni</name>
    <dbReference type="NCBI Taxonomy" id="331618"/>
    <lineage>
        <taxon>Bacteria</taxon>
        <taxon>Bacillati</taxon>
        <taxon>Actinomycetota</taxon>
        <taxon>Actinomycetes</taxon>
        <taxon>Micrococcales</taxon>
        <taxon>Microbacteriaceae</taxon>
        <taxon>Mycetocola</taxon>
    </lineage>
</organism>
<keyword evidence="2" id="KW-1133">Transmembrane helix</keyword>